<evidence type="ECO:0000259" key="6">
    <source>
        <dbReference type="Pfam" id="PF07106"/>
    </source>
</evidence>
<keyword evidence="3" id="KW-0233">DNA recombination</keyword>
<dbReference type="GO" id="GO:0003690">
    <property type="term" value="F:double-stranded DNA binding"/>
    <property type="evidence" value="ECO:0007669"/>
    <property type="project" value="TreeGrafter"/>
</dbReference>
<dbReference type="GO" id="GO:0120230">
    <property type="term" value="F:recombinase activator activity"/>
    <property type="evidence" value="ECO:0007669"/>
    <property type="project" value="TreeGrafter"/>
</dbReference>
<gene>
    <name evidence="7" type="ORF">CC80DRAFT_492159</name>
</gene>
<evidence type="ECO:0000256" key="2">
    <source>
        <dbReference type="ARBA" id="ARBA00007922"/>
    </source>
</evidence>
<protein>
    <submittedName>
        <fullName evidence="7">Tat binding protein 1-interacting</fullName>
    </submittedName>
</protein>
<keyword evidence="4" id="KW-0539">Nucleus</keyword>
<dbReference type="GO" id="GO:0000709">
    <property type="term" value="P:meiotic joint molecule formation"/>
    <property type="evidence" value="ECO:0007669"/>
    <property type="project" value="TreeGrafter"/>
</dbReference>
<evidence type="ECO:0000313" key="8">
    <source>
        <dbReference type="Proteomes" id="UP000800035"/>
    </source>
</evidence>
<dbReference type="PANTHER" id="PTHR15938:SF0">
    <property type="entry name" value="HOMOLOGOUS-PAIRING PROTEIN 2 HOMOLOG"/>
    <property type="match status" value="1"/>
</dbReference>
<dbReference type="AlphaFoldDB" id="A0A6A5TW17"/>
<organism evidence="7 8">
    <name type="scientific">Byssothecium circinans</name>
    <dbReference type="NCBI Taxonomy" id="147558"/>
    <lineage>
        <taxon>Eukaryota</taxon>
        <taxon>Fungi</taxon>
        <taxon>Dikarya</taxon>
        <taxon>Ascomycota</taxon>
        <taxon>Pezizomycotina</taxon>
        <taxon>Dothideomycetes</taxon>
        <taxon>Pleosporomycetidae</taxon>
        <taxon>Pleosporales</taxon>
        <taxon>Massarineae</taxon>
        <taxon>Massarinaceae</taxon>
        <taxon>Byssothecium</taxon>
    </lineage>
</organism>
<dbReference type="Proteomes" id="UP000800035">
    <property type="component" value="Unassembled WGS sequence"/>
</dbReference>
<name>A0A6A5TW17_9PLEO</name>
<dbReference type="OrthoDB" id="272266at2759"/>
<dbReference type="GO" id="GO:0120231">
    <property type="term" value="C:DNA recombinase auxiliary factor complex"/>
    <property type="evidence" value="ECO:0007669"/>
    <property type="project" value="TreeGrafter"/>
</dbReference>
<accession>A0A6A5TW17</accession>
<dbReference type="InterPro" id="IPR036388">
    <property type="entry name" value="WH-like_DNA-bd_sf"/>
</dbReference>
<proteinExistence type="inferred from homology"/>
<comment type="subcellular location">
    <subcellularLocation>
        <location evidence="1">Nucleus</location>
    </subcellularLocation>
</comment>
<keyword evidence="8" id="KW-1185">Reference proteome</keyword>
<dbReference type="InterPro" id="IPR010776">
    <property type="entry name" value="Hop2_WH_dom"/>
</dbReference>
<evidence type="ECO:0000256" key="1">
    <source>
        <dbReference type="ARBA" id="ARBA00004123"/>
    </source>
</evidence>
<dbReference type="Gene3D" id="1.10.10.10">
    <property type="entry name" value="Winged helix-like DNA-binding domain superfamily/Winged helix DNA-binding domain"/>
    <property type="match status" value="1"/>
</dbReference>
<dbReference type="PANTHER" id="PTHR15938">
    <property type="entry name" value="TBP-1 INTERACTING PROTEIN"/>
    <property type="match status" value="1"/>
</dbReference>
<feature type="domain" description="Homologous-pairing protein 2 winged helix" evidence="6">
    <location>
        <begin position="1"/>
        <end position="52"/>
    </location>
</feature>
<keyword evidence="5" id="KW-0469">Meiosis</keyword>
<evidence type="ECO:0000256" key="3">
    <source>
        <dbReference type="ARBA" id="ARBA00023172"/>
    </source>
</evidence>
<dbReference type="GO" id="GO:0007129">
    <property type="term" value="P:homologous chromosome pairing at meiosis"/>
    <property type="evidence" value="ECO:0007669"/>
    <property type="project" value="TreeGrafter"/>
</dbReference>
<evidence type="ECO:0000256" key="5">
    <source>
        <dbReference type="ARBA" id="ARBA00023254"/>
    </source>
</evidence>
<comment type="similarity">
    <text evidence="2">Belongs to the HOP2 family.</text>
</comment>
<reference evidence="7" key="1">
    <citation type="journal article" date="2020" name="Stud. Mycol.">
        <title>101 Dothideomycetes genomes: a test case for predicting lifestyles and emergence of pathogens.</title>
        <authorList>
            <person name="Haridas S."/>
            <person name="Albert R."/>
            <person name="Binder M."/>
            <person name="Bloem J."/>
            <person name="Labutti K."/>
            <person name="Salamov A."/>
            <person name="Andreopoulos B."/>
            <person name="Baker S."/>
            <person name="Barry K."/>
            <person name="Bills G."/>
            <person name="Bluhm B."/>
            <person name="Cannon C."/>
            <person name="Castanera R."/>
            <person name="Culley D."/>
            <person name="Daum C."/>
            <person name="Ezra D."/>
            <person name="Gonzalez J."/>
            <person name="Henrissat B."/>
            <person name="Kuo A."/>
            <person name="Liang C."/>
            <person name="Lipzen A."/>
            <person name="Lutzoni F."/>
            <person name="Magnuson J."/>
            <person name="Mondo S."/>
            <person name="Nolan M."/>
            <person name="Ohm R."/>
            <person name="Pangilinan J."/>
            <person name="Park H.-J."/>
            <person name="Ramirez L."/>
            <person name="Alfaro M."/>
            <person name="Sun H."/>
            <person name="Tritt A."/>
            <person name="Yoshinaga Y."/>
            <person name="Zwiers L.-H."/>
            <person name="Turgeon B."/>
            <person name="Goodwin S."/>
            <person name="Spatafora J."/>
            <person name="Crous P."/>
            <person name="Grigoriev I."/>
        </authorList>
    </citation>
    <scope>NUCLEOTIDE SEQUENCE</scope>
    <source>
        <strain evidence="7">CBS 675.92</strain>
    </source>
</reference>
<dbReference type="GO" id="GO:0010774">
    <property type="term" value="P:meiotic strand invasion involved in reciprocal meiotic recombination"/>
    <property type="evidence" value="ECO:0007669"/>
    <property type="project" value="TreeGrafter"/>
</dbReference>
<evidence type="ECO:0000256" key="4">
    <source>
        <dbReference type="ARBA" id="ARBA00023242"/>
    </source>
</evidence>
<dbReference type="EMBL" id="ML976991">
    <property type="protein sequence ID" value="KAF1956638.1"/>
    <property type="molecule type" value="Genomic_DNA"/>
</dbReference>
<evidence type="ECO:0000313" key="7">
    <source>
        <dbReference type="EMBL" id="KAF1956638.1"/>
    </source>
</evidence>
<dbReference type="Pfam" id="PF07106">
    <property type="entry name" value="WHD_TBPIP"/>
    <property type="match status" value="1"/>
</dbReference>
<sequence>MAVCSRPYSAIEISANLHNKVTKAATAKILKDLHERNQLEGRAAGKQIVYHVHQDPNDAYSPEELAALDTTINELRTNTTTLTATAKTLRSSLSSLNSTLSTADLIANVQALETEKNEIVGRLDTLKAGKAEKVTKKERDEVEKEWKSASMISKRRERIAVDMWKFIEDMVEGKEKREELRESLGLDE</sequence>
<dbReference type="GO" id="GO:0000794">
    <property type="term" value="C:condensed nuclear chromosome"/>
    <property type="evidence" value="ECO:0007669"/>
    <property type="project" value="TreeGrafter"/>
</dbReference>